<feature type="transmembrane region" description="Helical" evidence="1">
    <location>
        <begin position="371"/>
        <end position="394"/>
    </location>
</feature>
<keyword evidence="1" id="KW-1133">Transmembrane helix</keyword>
<keyword evidence="1" id="KW-0472">Membrane</keyword>
<protein>
    <submittedName>
        <fullName evidence="3">Uncharacterized protein</fullName>
    </submittedName>
</protein>
<gene>
    <name evidence="3" type="ORF">ABVK25_011226</name>
</gene>
<keyword evidence="4" id="KW-1185">Reference proteome</keyword>
<dbReference type="EMBL" id="JBHFEH010000089">
    <property type="protein sequence ID" value="KAL2047895.1"/>
    <property type="molecule type" value="Genomic_DNA"/>
</dbReference>
<feature type="transmembrane region" description="Helical" evidence="1">
    <location>
        <begin position="444"/>
        <end position="463"/>
    </location>
</feature>
<feature type="signal peptide" evidence="2">
    <location>
        <begin position="1"/>
        <end position="19"/>
    </location>
</feature>
<reference evidence="3 4" key="1">
    <citation type="submission" date="2024-09" db="EMBL/GenBank/DDBJ databases">
        <title>Rethinking Asexuality: The Enigmatic Case of Functional Sexual Genes in Lepraria (Stereocaulaceae).</title>
        <authorList>
            <person name="Doellman M."/>
            <person name="Sun Y."/>
            <person name="Barcenas-Pena A."/>
            <person name="Lumbsch H.T."/>
            <person name="Grewe F."/>
        </authorList>
    </citation>
    <scope>NUCLEOTIDE SEQUENCE [LARGE SCALE GENOMIC DNA]</scope>
    <source>
        <strain evidence="3 4">Grewe 0041</strain>
    </source>
</reference>
<keyword evidence="2" id="KW-0732">Signal</keyword>
<keyword evidence="1" id="KW-0812">Transmembrane</keyword>
<feature type="chain" id="PRO_5045833594" evidence="2">
    <location>
        <begin position="20"/>
        <end position="466"/>
    </location>
</feature>
<organism evidence="3 4">
    <name type="scientific">Lepraria finkii</name>
    <dbReference type="NCBI Taxonomy" id="1340010"/>
    <lineage>
        <taxon>Eukaryota</taxon>
        <taxon>Fungi</taxon>
        <taxon>Dikarya</taxon>
        <taxon>Ascomycota</taxon>
        <taxon>Pezizomycotina</taxon>
        <taxon>Lecanoromycetes</taxon>
        <taxon>OSLEUM clade</taxon>
        <taxon>Lecanoromycetidae</taxon>
        <taxon>Lecanorales</taxon>
        <taxon>Lecanorineae</taxon>
        <taxon>Stereocaulaceae</taxon>
        <taxon>Lepraria</taxon>
    </lineage>
</organism>
<name>A0ABR4ARM0_9LECA</name>
<feature type="transmembrane region" description="Helical" evidence="1">
    <location>
        <begin position="406"/>
        <end position="432"/>
    </location>
</feature>
<comment type="caution">
    <text evidence="3">The sequence shown here is derived from an EMBL/GenBank/DDBJ whole genome shotgun (WGS) entry which is preliminary data.</text>
</comment>
<accession>A0ABR4ARM0</accession>
<evidence type="ECO:0000256" key="2">
    <source>
        <dbReference type="SAM" id="SignalP"/>
    </source>
</evidence>
<evidence type="ECO:0000313" key="3">
    <source>
        <dbReference type="EMBL" id="KAL2047895.1"/>
    </source>
</evidence>
<proteinExistence type="predicted"/>
<evidence type="ECO:0000313" key="4">
    <source>
        <dbReference type="Proteomes" id="UP001590951"/>
    </source>
</evidence>
<evidence type="ECO:0000256" key="1">
    <source>
        <dbReference type="SAM" id="Phobius"/>
    </source>
</evidence>
<sequence length="466" mass="50881">MRPLVWLPGLLSILRTTSAQFVALPGGPTLLQNCQTDLLFTNYFGQVADNISQSFDDYWKSTGAPQCVYSQDDIPCEALNSSITACGFEANSQGCFCRAVAATSCPSLCRHNSDASLFVRWILDHYCFGPNLATEETCKNPSITPKSSPNSFQTPLNITVEEYKSMWVDYNDLEISAHNSLFAWQWTVEYNSTAVPNAPTTYKCPTKIAQLGSFAIVNVVTLIASLILGHRSVVKCLTCKMCGSKESSTSWWWLSGAASAALSVGGNTVNAKLIKHTLGFQGISTSDLVLLWCARPRLAWTGALLAAVGAENSYYTSLGASCTIAEGILQTMASFYIGRTAHWAVMLGYLKKGHLDGIPGAHDAKMMYAGVLLWLITIAFPLVVWLFLVGYIWCSRHKKQEGSDDVIIFGICFTITMVLPLIGQWLFWAGFIGLAGDRYCPPDLIHLTTVWSVFAVFGVMVGGSSH</sequence>
<dbReference type="Proteomes" id="UP001590951">
    <property type="component" value="Unassembled WGS sequence"/>
</dbReference>